<name>A0A1J4JX80_9EUKA</name>
<accession>A0A1J4JX80</accession>
<dbReference type="AlphaFoldDB" id="A0A1J4JX80"/>
<feature type="region of interest" description="Disordered" evidence="3">
    <location>
        <begin position="665"/>
        <end position="700"/>
    </location>
</feature>
<feature type="region of interest" description="Disordered" evidence="3">
    <location>
        <begin position="477"/>
        <end position="512"/>
    </location>
</feature>
<dbReference type="PANTHER" id="PTHR24141">
    <property type="entry name" value="2-5A-DEPENDENT RIBONUCLEASE"/>
    <property type="match status" value="1"/>
</dbReference>
<dbReference type="InterPro" id="IPR002110">
    <property type="entry name" value="Ankyrin_rpt"/>
</dbReference>
<proteinExistence type="predicted"/>
<dbReference type="OrthoDB" id="10662958at2759"/>
<dbReference type="GO" id="GO:0004540">
    <property type="term" value="F:RNA nuclease activity"/>
    <property type="evidence" value="ECO:0007669"/>
    <property type="project" value="TreeGrafter"/>
</dbReference>
<dbReference type="SMART" id="SM00248">
    <property type="entry name" value="ANK"/>
    <property type="match status" value="6"/>
</dbReference>
<evidence type="ECO:0000256" key="3">
    <source>
        <dbReference type="SAM" id="MobiDB-lite"/>
    </source>
</evidence>
<gene>
    <name evidence="4" type="ORF">TRFO_30903</name>
</gene>
<dbReference type="GeneID" id="94842317"/>
<reference evidence="4" key="1">
    <citation type="submission" date="2016-10" db="EMBL/GenBank/DDBJ databases">
        <authorList>
            <person name="Benchimol M."/>
            <person name="Almeida L.G."/>
            <person name="Vasconcelos A.T."/>
            <person name="Perreira-Neves A."/>
            <person name="Rosa I.A."/>
            <person name="Tasca T."/>
            <person name="Bogo M.R."/>
            <person name="de Souza W."/>
        </authorList>
    </citation>
    <scope>NUCLEOTIDE SEQUENCE [LARGE SCALE GENOMIC DNA]</scope>
    <source>
        <strain evidence="4">K</strain>
    </source>
</reference>
<dbReference type="Pfam" id="PF12796">
    <property type="entry name" value="Ank_2"/>
    <property type="match status" value="2"/>
</dbReference>
<evidence type="ECO:0000256" key="1">
    <source>
        <dbReference type="ARBA" id="ARBA00022737"/>
    </source>
</evidence>
<dbReference type="Gene3D" id="1.25.40.20">
    <property type="entry name" value="Ankyrin repeat-containing domain"/>
    <property type="match status" value="3"/>
</dbReference>
<dbReference type="InterPro" id="IPR036770">
    <property type="entry name" value="Ankyrin_rpt-contain_sf"/>
</dbReference>
<feature type="compositionally biased region" description="Basic and acidic residues" evidence="3">
    <location>
        <begin position="665"/>
        <end position="689"/>
    </location>
</feature>
<dbReference type="RefSeq" id="XP_068355276.1">
    <property type="nucleotide sequence ID" value="XM_068507613.1"/>
</dbReference>
<comment type="caution">
    <text evidence="4">The sequence shown here is derived from an EMBL/GenBank/DDBJ whole genome shotgun (WGS) entry which is preliminary data.</text>
</comment>
<evidence type="ECO:0000313" key="5">
    <source>
        <dbReference type="Proteomes" id="UP000179807"/>
    </source>
</evidence>
<dbReference type="Proteomes" id="UP000179807">
    <property type="component" value="Unassembled WGS sequence"/>
</dbReference>
<dbReference type="SUPFAM" id="SSF48403">
    <property type="entry name" value="Ankyrin repeat"/>
    <property type="match status" value="1"/>
</dbReference>
<protein>
    <submittedName>
        <fullName evidence="4">Uncharacterized protein</fullName>
    </submittedName>
</protein>
<dbReference type="GO" id="GO:0003723">
    <property type="term" value="F:RNA binding"/>
    <property type="evidence" value="ECO:0007669"/>
    <property type="project" value="TreeGrafter"/>
</dbReference>
<feature type="compositionally biased region" description="Polar residues" evidence="3">
    <location>
        <begin position="690"/>
        <end position="700"/>
    </location>
</feature>
<feature type="compositionally biased region" description="Low complexity" evidence="3">
    <location>
        <begin position="477"/>
        <end position="500"/>
    </location>
</feature>
<keyword evidence="2" id="KW-0040">ANK repeat</keyword>
<dbReference type="PANTHER" id="PTHR24141:SF1">
    <property type="entry name" value="2-5A-DEPENDENT RIBONUCLEASE"/>
    <property type="match status" value="1"/>
</dbReference>
<evidence type="ECO:0000313" key="4">
    <source>
        <dbReference type="EMBL" id="OHT02140.1"/>
    </source>
</evidence>
<sequence length="700" mass="80562">MEWTPEQQSEIDLIIDMQSALTEINSENLDHFSAYFLDSKYVLSEKKFTELVRNIMSWSTYHPQKIYAYSDLLKYLYDNNQFIKKIASRVIITTMNHIIFANRCAKIEPPPLHVLVQCYIRDIVTSEEIVSNLEKCLVEKRNIKENLSAYFMFFAPEVEKINPELYEKFIRYIKINDYSQANHRICAYFNFFKKNNWEKLKSYRSNIHCCDPILKMLLDDDVEQLRKMNAHPEFNVDLRLKDLPPLSPFYFINDSPPLVCAAAALNAVKCFKYLVQMNASLSNVSESRLGIAGYAAMSGNLEIIRIVEQNGENFEGTLHMAVTFHNDDIFYWLHESKFPDLLISAPKKKSILGQAASSNNVSIFIYCIEKGLDVNRIDENDECMLERAAYFGCNEIIKIALWLPNLIVNQHTRSPPLCAAAFNGNNEIIQMLLEHPNIDINILNHRKQPAICLAASSSHCSSFVTLLNAIIENNTNNSISADNTNNTDNINDLNNANAENGENDENDKNNSKMTEMDKLGEQILHSIGMQNNPFILKEFLKKFPNVNINEFLLYRRSTVMHMVCKDGNIDLLKEMLTIKNIDLNIPESNGTLPLDLALQNFQVDIVQLLLSSTNARPSKIRSIREKIYSLHNLDEISIELLETINFYIKEENSRSGSDQNDLEIDFIKNKTENDNEQQRIVDHIDENAHQNEQNQNGNHD</sequence>
<evidence type="ECO:0000256" key="2">
    <source>
        <dbReference type="ARBA" id="ARBA00023043"/>
    </source>
</evidence>
<dbReference type="GO" id="GO:0006396">
    <property type="term" value="P:RNA processing"/>
    <property type="evidence" value="ECO:0007669"/>
    <property type="project" value="TreeGrafter"/>
</dbReference>
<dbReference type="VEuPathDB" id="TrichDB:TRFO_30903"/>
<keyword evidence="5" id="KW-1185">Reference proteome</keyword>
<organism evidence="4 5">
    <name type="scientific">Tritrichomonas foetus</name>
    <dbReference type="NCBI Taxonomy" id="1144522"/>
    <lineage>
        <taxon>Eukaryota</taxon>
        <taxon>Metamonada</taxon>
        <taxon>Parabasalia</taxon>
        <taxon>Tritrichomonadida</taxon>
        <taxon>Tritrichomonadidae</taxon>
        <taxon>Tritrichomonas</taxon>
    </lineage>
</organism>
<keyword evidence="1" id="KW-0677">Repeat</keyword>
<dbReference type="EMBL" id="MLAK01000881">
    <property type="protein sequence ID" value="OHT02140.1"/>
    <property type="molecule type" value="Genomic_DNA"/>
</dbReference>